<gene>
    <name evidence="1" type="ORF">Scep_015130</name>
</gene>
<proteinExistence type="predicted"/>
<dbReference type="Proteomes" id="UP001419268">
    <property type="component" value="Unassembled WGS sequence"/>
</dbReference>
<reference evidence="1 2" key="1">
    <citation type="submission" date="2024-01" db="EMBL/GenBank/DDBJ databases">
        <title>Genome assemblies of Stephania.</title>
        <authorList>
            <person name="Yang L."/>
        </authorList>
    </citation>
    <scope>NUCLEOTIDE SEQUENCE [LARGE SCALE GENOMIC DNA]</scope>
    <source>
        <strain evidence="1">JXDWG</strain>
        <tissue evidence="1">Leaf</tissue>
    </source>
</reference>
<organism evidence="1 2">
    <name type="scientific">Stephania cephalantha</name>
    <dbReference type="NCBI Taxonomy" id="152367"/>
    <lineage>
        <taxon>Eukaryota</taxon>
        <taxon>Viridiplantae</taxon>
        <taxon>Streptophyta</taxon>
        <taxon>Embryophyta</taxon>
        <taxon>Tracheophyta</taxon>
        <taxon>Spermatophyta</taxon>
        <taxon>Magnoliopsida</taxon>
        <taxon>Ranunculales</taxon>
        <taxon>Menispermaceae</taxon>
        <taxon>Menispermoideae</taxon>
        <taxon>Cissampelideae</taxon>
        <taxon>Stephania</taxon>
    </lineage>
</organism>
<accession>A0AAP0J2L5</accession>
<comment type="caution">
    <text evidence="1">The sequence shown here is derived from an EMBL/GenBank/DDBJ whole genome shotgun (WGS) entry which is preliminary data.</text>
</comment>
<protein>
    <submittedName>
        <fullName evidence="1">Uncharacterized protein</fullName>
    </submittedName>
</protein>
<dbReference type="EMBL" id="JBBNAG010000006">
    <property type="protein sequence ID" value="KAK9126284.1"/>
    <property type="molecule type" value="Genomic_DNA"/>
</dbReference>
<sequence>MWRSSGSRTTVRVDGGTSRIPLWLSIRLRLWLPLEFFSGCGSSEPTMPNGLGVVKVALVSQYQYLTLTRIQVALSPRVECRDHLDAYPLLPMGEDLVIGGIFLVEDRGIFRHFLALWFAIYFIGPIVDNGKKSKGIIRWGWLSLSWGWKKRVLWHTIWVVKRMCMGDVKGIGGVNQHRGGIGFAEHRGSGLVGRLWTGKGEGEVIDRSKA</sequence>
<dbReference type="AlphaFoldDB" id="A0AAP0J2L5"/>
<name>A0AAP0J2L5_9MAGN</name>
<keyword evidence="2" id="KW-1185">Reference proteome</keyword>
<evidence type="ECO:0000313" key="1">
    <source>
        <dbReference type="EMBL" id="KAK9126284.1"/>
    </source>
</evidence>
<evidence type="ECO:0000313" key="2">
    <source>
        <dbReference type="Proteomes" id="UP001419268"/>
    </source>
</evidence>